<dbReference type="PROSITE" id="PS00138">
    <property type="entry name" value="SUBTILASE_SER"/>
    <property type="match status" value="1"/>
</dbReference>
<proteinExistence type="inferred from homology"/>
<feature type="domain" description="Peptidase S8/S53" evidence="6">
    <location>
        <begin position="293"/>
        <end position="646"/>
    </location>
</feature>
<dbReference type="GO" id="GO:0006508">
    <property type="term" value="P:proteolysis"/>
    <property type="evidence" value="ECO:0007669"/>
    <property type="project" value="UniProtKB-KW"/>
</dbReference>
<dbReference type="Pfam" id="PF00082">
    <property type="entry name" value="Peptidase_S8"/>
    <property type="match status" value="1"/>
</dbReference>
<organism evidence="7 8">
    <name type="scientific">Colletotrichum kahawae</name>
    <name type="common">Coffee berry disease fungus</name>
    <dbReference type="NCBI Taxonomy" id="34407"/>
    <lineage>
        <taxon>Eukaryota</taxon>
        <taxon>Fungi</taxon>
        <taxon>Dikarya</taxon>
        <taxon>Ascomycota</taxon>
        <taxon>Pezizomycotina</taxon>
        <taxon>Sordariomycetes</taxon>
        <taxon>Hypocreomycetidae</taxon>
        <taxon>Glomerellales</taxon>
        <taxon>Glomerellaceae</taxon>
        <taxon>Colletotrichum</taxon>
        <taxon>Colletotrichum gloeosporioides species complex</taxon>
    </lineage>
</organism>
<keyword evidence="2 5" id="KW-0645">Protease</keyword>
<dbReference type="PRINTS" id="PR00723">
    <property type="entry name" value="SUBTILISIN"/>
</dbReference>
<dbReference type="EMBL" id="VYYT01000267">
    <property type="protein sequence ID" value="KAK2751286.1"/>
    <property type="molecule type" value="Genomic_DNA"/>
</dbReference>
<dbReference type="AlphaFoldDB" id="A0AAD9YA37"/>
<evidence type="ECO:0000256" key="4">
    <source>
        <dbReference type="ARBA" id="ARBA00022825"/>
    </source>
</evidence>
<dbReference type="SUPFAM" id="SSF52743">
    <property type="entry name" value="Subtilisin-like"/>
    <property type="match status" value="1"/>
</dbReference>
<sequence length="834" mass="89999">MSTDTVINGKTWSTATADQQADASGSGYILIRTDGDPLKKTQKTELQSLGVQIQEFLGGGGSSEGDDEDYQQIYLCGYPKGSSLDPIRTLGYIDYADVYSSDLVIHDAVERLRARPVARHANTTNTFDSASVGGPSRFGAVGNFIANWTGIFSTRTEQPVYSMQANSVPVASEDEAVEVDVLLHHDITSEAQQEVVDKILAVDGLKELTTDDDSGIIRLKINENVLENIAQLDEVRVIHPVNERVLMANIARGLLGFPVQDEPSTANDPMTPPYSPLSGSIFTSSSSSCRYQGRDQLVCVADTGFDKGSTIDVHQDFTDRVKALHPWGRTGATDDPDGHGTHANHITREDRCVLGRGQHELDGQPGQVSGTAPAADLMLQSFFVKFNWQGQSVLGGYPSDLGRLFAQAYEAGARVHSNSWGTPPSARDNFAQRPYDGSSESIDRFIWDHQDMAVPFAAGNEGQDRNLDGRINQRSIGAEASAKNCITVGASENLRPTLTSGKRREPYTYGFFWPKRFATNPLKDDHMADNPEGLAAFRSRGPTADNRLKPDVVAPGTAILSTRSRNKKFVNDVDRTGVAGDDNYYYLSGTSMATPLVAGCCAVLREALTSNGYQDVATVSPGGSDEEKVITNPTGALIKALLINGAVPIKGQYVPDDIGRGPNPHSGFGRVDVAKTLAMIEPKEPGMGGYGIGFIREETEEPFVVRIPIPNLGSLSEAEGAGVGDGNTNGNSVNVGQDALTFKVTMAYADLPGAALANDLNLVVLSADGTKQRHGNQGDEEFPVGSDRPFDRRNTVEQVIWSEITGDSIHVLVQPYRLMLTDVPFAYAWTFLRG</sequence>
<dbReference type="InterPro" id="IPR051048">
    <property type="entry name" value="Peptidase_S8/S53_subtilisin"/>
</dbReference>
<dbReference type="Gene3D" id="3.40.50.200">
    <property type="entry name" value="Peptidase S8/S53 domain"/>
    <property type="match status" value="1"/>
</dbReference>
<dbReference type="PANTHER" id="PTHR43399">
    <property type="entry name" value="SUBTILISIN-RELATED"/>
    <property type="match status" value="1"/>
</dbReference>
<evidence type="ECO:0000256" key="2">
    <source>
        <dbReference type="ARBA" id="ARBA00022670"/>
    </source>
</evidence>
<name>A0AAD9YA37_COLKA</name>
<feature type="active site" description="Charge relay system" evidence="5">
    <location>
        <position position="302"/>
    </location>
</feature>
<comment type="similarity">
    <text evidence="1 5">Belongs to the peptidase S8 family.</text>
</comment>
<dbReference type="InterPro" id="IPR023828">
    <property type="entry name" value="Peptidase_S8_Ser-AS"/>
</dbReference>
<evidence type="ECO:0000256" key="3">
    <source>
        <dbReference type="ARBA" id="ARBA00022801"/>
    </source>
</evidence>
<keyword evidence="3 5" id="KW-0378">Hydrolase</keyword>
<dbReference type="PANTHER" id="PTHR43399:SF4">
    <property type="entry name" value="CELL WALL-ASSOCIATED PROTEASE"/>
    <property type="match status" value="1"/>
</dbReference>
<comment type="caution">
    <text evidence="7">The sequence shown here is derived from an EMBL/GenBank/DDBJ whole genome shotgun (WGS) entry which is preliminary data.</text>
</comment>
<evidence type="ECO:0000256" key="1">
    <source>
        <dbReference type="ARBA" id="ARBA00011073"/>
    </source>
</evidence>
<dbReference type="SUPFAM" id="SSF49785">
    <property type="entry name" value="Galactose-binding domain-like"/>
    <property type="match status" value="1"/>
</dbReference>
<evidence type="ECO:0000313" key="8">
    <source>
        <dbReference type="Proteomes" id="UP001281614"/>
    </source>
</evidence>
<keyword evidence="8" id="KW-1185">Reference proteome</keyword>
<feature type="active site" description="Charge relay system" evidence="5">
    <location>
        <position position="591"/>
    </location>
</feature>
<dbReference type="InterPro" id="IPR034058">
    <property type="entry name" value="TagA/B/C/D_pept_dom"/>
</dbReference>
<dbReference type="InterPro" id="IPR015500">
    <property type="entry name" value="Peptidase_S8_subtilisin-rel"/>
</dbReference>
<dbReference type="InterPro" id="IPR036852">
    <property type="entry name" value="Peptidase_S8/S53_dom_sf"/>
</dbReference>
<keyword evidence="4 5" id="KW-0720">Serine protease</keyword>
<dbReference type="Proteomes" id="UP001281614">
    <property type="component" value="Unassembled WGS sequence"/>
</dbReference>
<accession>A0AAD9YA37</accession>
<dbReference type="PROSITE" id="PS51892">
    <property type="entry name" value="SUBTILASE"/>
    <property type="match status" value="1"/>
</dbReference>
<feature type="active site" description="Charge relay system" evidence="5">
    <location>
        <position position="339"/>
    </location>
</feature>
<gene>
    <name evidence="7" type="ORF">CKAH01_06472</name>
</gene>
<evidence type="ECO:0000313" key="7">
    <source>
        <dbReference type="EMBL" id="KAK2751286.1"/>
    </source>
</evidence>
<dbReference type="GO" id="GO:0004252">
    <property type="term" value="F:serine-type endopeptidase activity"/>
    <property type="evidence" value="ECO:0007669"/>
    <property type="project" value="UniProtKB-UniRule"/>
</dbReference>
<evidence type="ECO:0000256" key="5">
    <source>
        <dbReference type="PROSITE-ProRule" id="PRU01240"/>
    </source>
</evidence>
<dbReference type="InterPro" id="IPR000209">
    <property type="entry name" value="Peptidase_S8/S53_dom"/>
</dbReference>
<dbReference type="Gene3D" id="2.60.120.380">
    <property type="match status" value="1"/>
</dbReference>
<reference evidence="7" key="1">
    <citation type="submission" date="2023-02" db="EMBL/GenBank/DDBJ databases">
        <title>Colletotrichum kahawae CIFC_Que2 genome sequencing and assembly.</title>
        <authorList>
            <person name="Baroncelli R."/>
        </authorList>
    </citation>
    <scope>NUCLEOTIDE SEQUENCE</scope>
    <source>
        <strain evidence="7">CIFC_Que2</strain>
    </source>
</reference>
<evidence type="ECO:0000259" key="6">
    <source>
        <dbReference type="Pfam" id="PF00082"/>
    </source>
</evidence>
<dbReference type="InterPro" id="IPR008979">
    <property type="entry name" value="Galactose-bd-like_sf"/>
</dbReference>
<protein>
    <recommendedName>
        <fullName evidence="6">Peptidase S8/S53 domain-containing protein</fullName>
    </recommendedName>
</protein>
<dbReference type="CDD" id="cd04842">
    <property type="entry name" value="Peptidases_S8_Kp43_protease"/>
    <property type="match status" value="1"/>
</dbReference>